<accession>A0A7G9T5I0</accession>
<dbReference type="Pfam" id="PF16993">
    <property type="entry name" value="Asp1"/>
    <property type="match status" value="1"/>
</dbReference>
<dbReference type="RefSeq" id="WP_187529189.1">
    <property type="nucleotide sequence ID" value="NZ_CP060724.1"/>
</dbReference>
<dbReference type="Proteomes" id="UP000515800">
    <property type="component" value="Chromosome"/>
</dbReference>
<gene>
    <name evidence="1" type="primary">asp1</name>
    <name evidence="1" type="ORF">H9L19_00140</name>
</gene>
<sequence length="453" mass="53156">MNYLIFQEKIDSINMKYLRRMVQILNESEQRIIVASPGNGLHFWLENFSNAVCINIFGTLQAIPQNTPIIKIDIRDLDWPENSEFIYQGSSVMVMVKEEKYAEIKYANHAIVERIIYFKNNKETSEIEIDVRGFIRSRTVYDEKMMKYYFDYDGSEIFFENLKTREVVVKKSIADKNELKNSYVSLNELSRELLQRYLSQQLKPYDNVYISSMDSNIEEDVINIDENINIIDIISSRKVINVERNDTIYTKRITRMAELGLCTPKEVQKYSIIEFLPEGLDLSLGNSKKYSKTKIVVYIDENTSLSDVIIAPETFEDLDDSVEVIVYTLNANNTQVFDKDVDRIEIKRFDAVEFASDLKNARVFITFGSSQRVDFYNIQAMIFGIPMISDRNQKYLQVDINEKIFENVKQFTNALGDYLKNIELWNEVSMNNLKWVNDFEDEMVKEKIKMKLK</sequence>
<proteinExistence type="predicted"/>
<dbReference type="GO" id="GO:0016740">
    <property type="term" value="F:transferase activity"/>
    <property type="evidence" value="ECO:0007669"/>
    <property type="project" value="UniProtKB-KW"/>
</dbReference>
<dbReference type="KEGG" id="wdi:H9L19_00140"/>
<keyword evidence="1" id="KW-0808">Transferase</keyword>
<dbReference type="GO" id="GO:0015031">
    <property type="term" value="P:protein transport"/>
    <property type="evidence" value="ECO:0007669"/>
    <property type="project" value="InterPro"/>
</dbReference>
<reference evidence="1 2" key="1">
    <citation type="submission" date="2020-08" db="EMBL/GenBank/DDBJ databases">
        <title>Genome sequence of Weissella diestrammenae KACC 16890T.</title>
        <authorList>
            <person name="Hyun D.-W."/>
            <person name="Bae J.-W."/>
        </authorList>
    </citation>
    <scope>NUCLEOTIDE SEQUENCE [LARGE SCALE GENOMIC DNA]</scope>
    <source>
        <strain evidence="1 2">KACC 16890</strain>
    </source>
</reference>
<keyword evidence="2" id="KW-1185">Reference proteome</keyword>
<protein>
    <submittedName>
        <fullName evidence="1">Accessory Sec system glycosyltransferase Asp1</fullName>
    </submittedName>
</protein>
<organism evidence="1 2">
    <name type="scientific">Weissella diestrammenae</name>
    <dbReference type="NCBI Taxonomy" id="1162633"/>
    <lineage>
        <taxon>Bacteria</taxon>
        <taxon>Bacillati</taxon>
        <taxon>Bacillota</taxon>
        <taxon>Bacilli</taxon>
        <taxon>Lactobacillales</taxon>
        <taxon>Lactobacillaceae</taxon>
        <taxon>Weissella</taxon>
    </lineage>
</organism>
<dbReference type="InterPro" id="IPR022372">
    <property type="entry name" value="Accessory_SS_Asp1"/>
</dbReference>
<evidence type="ECO:0000313" key="2">
    <source>
        <dbReference type="Proteomes" id="UP000515800"/>
    </source>
</evidence>
<name>A0A7G9T5I0_9LACO</name>
<dbReference type="EMBL" id="CP060724">
    <property type="protein sequence ID" value="QNN75355.1"/>
    <property type="molecule type" value="Genomic_DNA"/>
</dbReference>
<dbReference type="AlphaFoldDB" id="A0A7G9T5I0"/>
<evidence type="ECO:0000313" key="1">
    <source>
        <dbReference type="EMBL" id="QNN75355.1"/>
    </source>
</evidence>